<dbReference type="InterPro" id="IPR036388">
    <property type="entry name" value="WH-like_DNA-bd_sf"/>
</dbReference>
<keyword evidence="4" id="KW-0804">Transcription</keyword>
<feature type="domain" description="RNA polymerase sigma-70 region 2" evidence="5">
    <location>
        <begin position="23"/>
        <end position="88"/>
    </location>
</feature>
<dbReference type="AlphaFoldDB" id="A0A918KMC9"/>
<dbReference type="InterPro" id="IPR014284">
    <property type="entry name" value="RNA_pol_sigma-70_dom"/>
</dbReference>
<dbReference type="GO" id="GO:0006352">
    <property type="term" value="P:DNA-templated transcription initiation"/>
    <property type="evidence" value="ECO:0007669"/>
    <property type="project" value="InterPro"/>
</dbReference>
<feature type="domain" description="RNA polymerase sigma factor 70 region 4 type 2" evidence="6">
    <location>
        <begin position="137"/>
        <end position="189"/>
    </location>
</feature>
<dbReference type="SUPFAM" id="SSF88659">
    <property type="entry name" value="Sigma3 and sigma4 domains of RNA polymerase sigma factors"/>
    <property type="match status" value="1"/>
</dbReference>
<keyword evidence="2" id="KW-0805">Transcription regulation</keyword>
<name>A0A918KMC9_9GAMM</name>
<dbReference type="InterPro" id="IPR039425">
    <property type="entry name" value="RNA_pol_sigma-70-like"/>
</dbReference>
<dbReference type="Pfam" id="PF08281">
    <property type="entry name" value="Sigma70_r4_2"/>
    <property type="match status" value="1"/>
</dbReference>
<evidence type="ECO:0000313" key="8">
    <source>
        <dbReference type="Proteomes" id="UP000626148"/>
    </source>
</evidence>
<dbReference type="Gene3D" id="1.10.1740.10">
    <property type="match status" value="1"/>
</dbReference>
<reference evidence="7" key="2">
    <citation type="submission" date="2020-09" db="EMBL/GenBank/DDBJ databases">
        <authorList>
            <person name="Sun Q."/>
            <person name="Kim S."/>
        </authorList>
    </citation>
    <scope>NUCLEOTIDE SEQUENCE</scope>
    <source>
        <strain evidence="7">KCTC 22169</strain>
    </source>
</reference>
<sequence length="215" mass="24745">MPATDSHRSRSVAEQRRFFAREVERLTDRLYGTALRLTRDPDEAQDVVAEAVAKAWSRLDELRDRAQFEGWLFRILNNTFISLLRRRRCRQDRETGLETEGEEQPVTGFSLFEQLHQPFLLWWGTPQDQVLDSLLLDDIERALDDLPEPYRLVVVLVEVQGYSYREVSEMLALPLGTIRSRLSRARSQLQAALWECAQDAGLVYGPCPTNHGGGE</sequence>
<dbReference type="GO" id="GO:0016987">
    <property type="term" value="F:sigma factor activity"/>
    <property type="evidence" value="ECO:0007669"/>
    <property type="project" value="UniProtKB-KW"/>
</dbReference>
<proteinExistence type="inferred from homology"/>
<keyword evidence="8" id="KW-1185">Reference proteome</keyword>
<dbReference type="SUPFAM" id="SSF88946">
    <property type="entry name" value="Sigma2 domain of RNA polymerase sigma factors"/>
    <property type="match status" value="1"/>
</dbReference>
<evidence type="ECO:0000256" key="3">
    <source>
        <dbReference type="ARBA" id="ARBA00023082"/>
    </source>
</evidence>
<dbReference type="GO" id="GO:0003677">
    <property type="term" value="F:DNA binding"/>
    <property type="evidence" value="ECO:0007669"/>
    <property type="project" value="InterPro"/>
</dbReference>
<dbReference type="NCBIfam" id="TIGR02937">
    <property type="entry name" value="sigma70-ECF"/>
    <property type="match status" value="1"/>
</dbReference>
<accession>A0A918KMC9</accession>
<evidence type="ECO:0000256" key="2">
    <source>
        <dbReference type="ARBA" id="ARBA00023015"/>
    </source>
</evidence>
<protein>
    <submittedName>
        <fullName evidence="7">ECF RNA polymerase sigma factor SigR</fullName>
    </submittedName>
</protein>
<dbReference type="Pfam" id="PF04542">
    <property type="entry name" value="Sigma70_r2"/>
    <property type="match status" value="1"/>
</dbReference>
<dbReference type="Gene3D" id="1.10.10.10">
    <property type="entry name" value="Winged helix-like DNA-binding domain superfamily/Winged helix DNA-binding domain"/>
    <property type="match status" value="1"/>
</dbReference>
<comment type="similarity">
    <text evidence="1">Belongs to the sigma-70 factor family. ECF subfamily.</text>
</comment>
<keyword evidence="3" id="KW-0731">Sigma factor</keyword>
<dbReference type="CDD" id="cd06171">
    <property type="entry name" value="Sigma70_r4"/>
    <property type="match status" value="1"/>
</dbReference>
<evidence type="ECO:0000259" key="5">
    <source>
        <dbReference type="Pfam" id="PF04542"/>
    </source>
</evidence>
<dbReference type="InterPro" id="IPR013324">
    <property type="entry name" value="RNA_pol_sigma_r3/r4-like"/>
</dbReference>
<dbReference type="PANTHER" id="PTHR43133">
    <property type="entry name" value="RNA POLYMERASE ECF-TYPE SIGMA FACTO"/>
    <property type="match status" value="1"/>
</dbReference>
<dbReference type="PANTHER" id="PTHR43133:SF59">
    <property type="entry name" value="ECF RNA POLYMERASE SIGMA FACTOR SIGR"/>
    <property type="match status" value="1"/>
</dbReference>
<evidence type="ECO:0000256" key="4">
    <source>
        <dbReference type="ARBA" id="ARBA00023163"/>
    </source>
</evidence>
<evidence type="ECO:0000259" key="6">
    <source>
        <dbReference type="Pfam" id="PF08281"/>
    </source>
</evidence>
<evidence type="ECO:0000256" key="1">
    <source>
        <dbReference type="ARBA" id="ARBA00010641"/>
    </source>
</evidence>
<dbReference type="EMBL" id="BMXR01000010">
    <property type="protein sequence ID" value="GGX66507.1"/>
    <property type="molecule type" value="Genomic_DNA"/>
</dbReference>
<evidence type="ECO:0000313" key="7">
    <source>
        <dbReference type="EMBL" id="GGX66507.1"/>
    </source>
</evidence>
<dbReference type="InterPro" id="IPR013249">
    <property type="entry name" value="RNA_pol_sigma70_r4_t2"/>
</dbReference>
<reference evidence="7" key="1">
    <citation type="journal article" date="2014" name="Int. J. Syst. Evol. Microbiol.">
        <title>Complete genome sequence of Corynebacterium casei LMG S-19264T (=DSM 44701T), isolated from a smear-ripened cheese.</title>
        <authorList>
            <consortium name="US DOE Joint Genome Institute (JGI-PGF)"/>
            <person name="Walter F."/>
            <person name="Albersmeier A."/>
            <person name="Kalinowski J."/>
            <person name="Ruckert C."/>
        </authorList>
    </citation>
    <scope>NUCLEOTIDE SEQUENCE</scope>
    <source>
        <strain evidence="7">KCTC 22169</strain>
    </source>
</reference>
<comment type="caution">
    <text evidence="7">The sequence shown here is derived from an EMBL/GenBank/DDBJ whole genome shotgun (WGS) entry which is preliminary data.</text>
</comment>
<dbReference type="InterPro" id="IPR007627">
    <property type="entry name" value="RNA_pol_sigma70_r2"/>
</dbReference>
<dbReference type="InterPro" id="IPR013325">
    <property type="entry name" value="RNA_pol_sigma_r2"/>
</dbReference>
<dbReference type="Proteomes" id="UP000626148">
    <property type="component" value="Unassembled WGS sequence"/>
</dbReference>
<gene>
    <name evidence="7" type="primary">sigR</name>
    <name evidence="7" type="ORF">GCM10007392_37760</name>
</gene>
<organism evidence="7 8">
    <name type="scientific">Saccharospirillum salsuginis</name>
    <dbReference type="NCBI Taxonomy" id="418750"/>
    <lineage>
        <taxon>Bacteria</taxon>
        <taxon>Pseudomonadati</taxon>
        <taxon>Pseudomonadota</taxon>
        <taxon>Gammaproteobacteria</taxon>
        <taxon>Oceanospirillales</taxon>
        <taxon>Saccharospirillaceae</taxon>
        <taxon>Saccharospirillum</taxon>
    </lineage>
</organism>